<dbReference type="PANTHER" id="PTHR11820:SF114">
    <property type="entry name" value="4-HYDROXYPHENYLACETATE CATABOLISM PROTEIN"/>
    <property type="match status" value="1"/>
</dbReference>
<evidence type="ECO:0000313" key="4">
    <source>
        <dbReference type="EMBL" id="WPD18576.1"/>
    </source>
</evidence>
<keyword evidence="5" id="KW-1185">Reference proteome</keyword>
<evidence type="ECO:0000259" key="3">
    <source>
        <dbReference type="Pfam" id="PF01557"/>
    </source>
</evidence>
<evidence type="ECO:0000313" key="5">
    <source>
        <dbReference type="Proteomes" id="UP001304683"/>
    </source>
</evidence>
<dbReference type="InterPro" id="IPR036663">
    <property type="entry name" value="Fumarylacetoacetase_C_sf"/>
</dbReference>
<dbReference type="SUPFAM" id="SSF56529">
    <property type="entry name" value="FAH"/>
    <property type="match status" value="1"/>
</dbReference>
<protein>
    <submittedName>
        <fullName evidence="4">Fumarylacetoacetate hydrolase family protein</fullName>
    </submittedName>
</protein>
<dbReference type="Gene3D" id="3.90.850.10">
    <property type="entry name" value="Fumarylacetoacetase-like, C-terminal domain"/>
    <property type="match status" value="1"/>
</dbReference>
<reference evidence="4 5" key="1">
    <citation type="submission" date="2023-08" db="EMBL/GenBank/DDBJ databases">
        <title>Genome sequence of Thermaerobacter compostii strain Ins1, a spore-forming filamentous bacterium isolated from a deep geothermal reservoir.</title>
        <authorList>
            <person name="Bregnard D."/>
            <person name="Gonzalez D."/>
            <person name="Junier P."/>
        </authorList>
    </citation>
    <scope>NUCLEOTIDE SEQUENCE [LARGE SCALE GENOMIC DNA]</scope>
    <source>
        <strain evidence="4 5">Ins1</strain>
    </source>
</reference>
<dbReference type="NCBIfam" id="TIGR02303">
    <property type="entry name" value="HpaG-C-term"/>
    <property type="match status" value="1"/>
</dbReference>
<dbReference type="EMBL" id="CP132508">
    <property type="protein sequence ID" value="WPD18576.1"/>
    <property type="molecule type" value="Genomic_DNA"/>
</dbReference>
<sequence>MKRARFLAAGRYHEGYLAEPGVLVDEAGRPHREDAVSFLPPVEPRKVIGLALNYADHAAELSLSVPDEPALFFKPPNTWVGHRAPVVVPAGAGFVHYEIELAVVIGRRCRRVAPERAYDVVGGYTIANDVTVRDFITNVYRPPVKAKGWDTFCPLGPYLVEGEIADPHALGMRVYVNGELRQQGHTSQMLRRVPELVAYLSEFMTLEPGDVILTGTPKGISPVRPGDVMRLEIDGLGALDNPVVEEPASGGPRSGLDTGPRAGPVGTPPAGP</sequence>
<name>A0ABZ0QME3_9FIRM</name>
<feature type="domain" description="Fumarylacetoacetase-like C-terminal" evidence="3">
    <location>
        <begin position="46"/>
        <end position="244"/>
    </location>
</feature>
<dbReference type="Proteomes" id="UP001304683">
    <property type="component" value="Chromosome"/>
</dbReference>
<dbReference type="Pfam" id="PF01557">
    <property type="entry name" value="FAA_hydrolase"/>
    <property type="match status" value="1"/>
</dbReference>
<evidence type="ECO:0000256" key="2">
    <source>
        <dbReference type="SAM" id="MobiDB-lite"/>
    </source>
</evidence>
<keyword evidence="4" id="KW-0378">Hydrolase</keyword>
<keyword evidence="1" id="KW-0479">Metal-binding</keyword>
<dbReference type="InterPro" id="IPR011234">
    <property type="entry name" value="Fumarylacetoacetase-like_C"/>
</dbReference>
<gene>
    <name evidence="4" type="ORF">Q5761_09440</name>
</gene>
<dbReference type="GO" id="GO:0016787">
    <property type="term" value="F:hydrolase activity"/>
    <property type="evidence" value="ECO:0007669"/>
    <property type="project" value="UniProtKB-KW"/>
</dbReference>
<dbReference type="InterPro" id="IPR012684">
    <property type="entry name" value="HPA_isomer/decarb_C"/>
</dbReference>
<feature type="region of interest" description="Disordered" evidence="2">
    <location>
        <begin position="240"/>
        <end position="272"/>
    </location>
</feature>
<evidence type="ECO:0000256" key="1">
    <source>
        <dbReference type="ARBA" id="ARBA00022723"/>
    </source>
</evidence>
<organism evidence="4 5">
    <name type="scientific">Thermaerobacter composti</name>
    <dbReference type="NCBI Taxonomy" id="554949"/>
    <lineage>
        <taxon>Bacteria</taxon>
        <taxon>Bacillati</taxon>
        <taxon>Bacillota</taxon>
        <taxon>Clostridia</taxon>
        <taxon>Eubacteriales</taxon>
        <taxon>Clostridiales Family XVII. Incertae Sedis</taxon>
        <taxon>Thermaerobacter</taxon>
    </lineage>
</organism>
<dbReference type="RefSeq" id="WP_318750399.1">
    <property type="nucleotide sequence ID" value="NZ_CP132508.1"/>
</dbReference>
<accession>A0ABZ0QME3</accession>
<dbReference type="Gene3D" id="2.30.30.370">
    <property type="entry name" value="FAH"/>
    <property type="match status" value="1"/>
</dbReference>
<dbReference type="PANTHER" id="PTHR11820">
    <property type="entry name" value="ACYLPYRUVASE"/>
    <property type="match status" value="1"/>
</dbReference>
<proteinExistence type="predicted"/>